<dbReference type="AlphaFoldDB" id="A0AAV4C4T3"/>
<name>A0AAV4C4T3_9GAST</name>
<proteinExistence type="predicted"/>
<evidence type="ECO:0000313" key="1">
    <source>
        <dbReference type="EMBL" id="GFO30326.1"/>
    </source>
</evidence>
<evidence type="ECO:0000313" key="2">
    <source>
        <dbReference type="Proteomes" id="UP000735302"/>
    </source>
</evidence>
<dbReference type="Gene3D" id="3.30.420.10">
    <property type="entry name" value="Ribonuclease H-like superfamily/Ribonuclease H"/>
    <property type="match status" value="1"/>
</dbReference>
<dbReference type="InterPro" id="IPR052709">
    <property type="entry name" value="Transposase-MT_Hybrid"/>
</dbReference>
<accession>A0AAV4C4T3</accession>
<reference evidence="1 2" key="1">
    <citation type="journal article" date="2021" name="Elife">
        <title>Chloroplast acquisition without the gene transfer in kleptoplastic sea slugs, Plakobranchus ocellatus.</title>
        <authorList>
            <person name="Maeda T."/>
            <person name="Takahashi S."/>
            <person name="Yoshida T."/>
            <person name="Shimamura S."/>
            <person name="Takaki Y."/>
            <person name="Nagai Y."/>
            <person name="Toyoda A."/>
            <person name="Suzuki Y."/>
            <person name="Arimoto A."/>
            <person name="Ishii H."/>
            <person name="Satoh N."/>
            <person name="Nishiyama T."/>
            <person name="Hasebe M."/>
            <person name="Maruyama T."/>
            <person name="Minagawa J."/>
            <person name="Obokata J."/>
            <person name="Shigenobu S."/>
        </authorList>
    </citation>
    <scope>NUCLEOTIDE SEQUENCE [LARGE SCALE GENOMIC DNA]</scope>
</reference>
<dbReference type="InterPro" id="IPR036397">
    <property type="entry name" value="RNaseH_sf"/>
</dbReference>
<organism evidence="1 2">
    <name type="scientific">Plakobranchus ocellatus</name>
    <dbReference type="NCBI Taxonomy" id="259542"/>
    <lineage>
        <taxon>Eukaryota</taxon>
        <taxon>Metazoa</taxon>
        <taxon>Spiralia</taxon>
        <taxon>Lophotrochozoa</taxon>
        <taxon>Mollusca</taxon>
        <taxon>Gastropoda</taxon>
        <taxon>Heterobranchia</taxon>
        <taxon>Euthyneura</taxon>
        <taxon>Panpulmonata</taxon>
        <taxon>Sacoglossa</taxon>
        <taxon>Placobranchoidea</taxon>
        <taxon>Plakobranchidae</taxon>
        <taxon>Plakobranchus</taxon>
    </lineage>
</organism>
<dbReference type="InterPro" id="IPR001888">
    <property type="entry name" value="Transposase_1"/>
</dbReference>
<dbReference type="PANTHER" id="PTHR46060:SF1">
    <property type="entry name" value="MARINER MOS1 TRANSPOSASE-LIKE PROTEIN"/>
    <property type="match status" value="1"/>
</dbReference>
<keyword evidence="2" id="KW-1185">Reference proteome</keyword>
<comment type="caution">
    <text evidence="1">The sequence shown here is derived from an EMBL/GenBank/DDBJ whole genome shotgun (WGS) entry which is preliminary data.</text>
</comment>
<dbReference type="EMBL" id="BLXT01006233">
    <property type="protein sequence ID" value="GFO30326.1"/>
    <property type="molecule type" value="Genomic_DNA"/>
</dbReference>
<protein>
    <submittedName>
        <fullName evidence="1">Transposase</fullName>
    </submittedName>
</protein>
<dbReference type="GO" id="GO:0003676">
    <property type="term" value="F:nucleic acid binding"/>
    <property type="evidence" value="ECO:0007669"/>
    <property type="project" value="InterPro"/>
</dbReference>
<gene>
    <name evidence="1" type="ORF">PoB_005683100</name>
</gene>
<dbReference type="Pfam" id="PF01359">
    <property type="entry name" value="Transposase_1"/>
    <property type="match status" value="1"/>
</dbReference>
<dbReference type="PANTHER" id="PTHR46060">
    <property type="entry name" value="MARINER MOS1 TRANSPOSASE-LIKE PROTEIN"/>
    <property type="match status" value="1"/>
</dbReference>
<dbReference type="Proteomes" id="UP000735302">
    <property type="component" value="Unassembled WGS sequence"/>
</dbReference>
<sequence>MKGVVHMEFLEHGQTVNSERYISTLQALKLRLRSVLGDKDSILQYNNARQHTSRQTQYALRQLELTTLLHPAYSPNLAPSEFFWFLQLKRYLKSHHYDNDEEVIAHVRRSCRGQLSEFFADGVRQLVKRWRLCVDLNGDYVEK</sequence>